<proteinExistence type="predicted"/>
<dbReference type="InterPro" id="IPR046461">
    <property type="entry name" value="TerL_ATPase"/>
</dbReference>
<evidence type="ECO:0000313" key="3">
    <source>
        <dbReference type="EMBL" id="CBK43655.1"/>
    </source>
</evidence>
<dbReference type="HOGENOM" id="CLU_026632_6_2_0"/>
<gene>
    <name evidence="3" type="ORF">NIDE3986</name>
</gene>
<dbReference type="AlphaFoldDB" id="D8P823"/>
<dbReference type="KEGG" id="nde:NIDE3986"/>
<dbReference type="InterPro" id="IPR027417">
    <property type="entry name" value="P-loop_NTPase"/>
</dbReference>
<dbReference type="Gene3D" id="3.40.50.300">
    <property type="entry name" value="P-loop containing nucleotide triphosphate hydrolases"/>
    <property type="match status" value="1"/>
</dbReference>
<reference evidence="3 4" key="1">
    <citation type="journal article" date="2010" name="Proc. Natl. Acad. Sci. U.S.A.">
        <title>A Nitrospira metagenome illuminates the physiology and evolution of globally important nitrite-oxidizing bacteria.</title>
        <authorList>
            <person name="Lucker S."/>
            <person name="Wagner M."/>
            <person name="Maixner F."/>
            <person name="Pelletier E."/>
            <person name="Koch H."/>
            <person name="Vacherie B."/>
            <person name="Rattei T."/>
            <person name="Sinninghe Damste J."/>
            <person name="Spieck E."/>
            <person name="Le Paslier D."/>
            <person name="Daims H."/>
        </authorList>
    </citation>
    <scope>NUCLEOTIDE SEQUENCE [LARGE SCALE GENOMIC DNA]</scope>
</reference>
<accession>D8P823</accession>
<dbReference type="InterPro" id="IPR005021">
    <property type="entry name" value="Terminase_largesu-like"/>
</dbReference>
<dbReference type="PANTHER" id="PTHR41287:SF1">
    <property type="entry name" value="PROTEIN YMFN"/>
    <property type="match status" value="1"/>
</dbReference>
<dbReference type="InterPro" id="IPR046462">
    <property type="entry name" value="TerL_nuclease"/>
</dbReference>
<name>D8P823_9BACT</name>
<dbReference type="Pfam" id="PF03354">
    <property type="entry name" value="TerL_ATPase"/>
    <property type="match status" value="1"/>
</dbReference>
<dbReference type="PANTHER" id="PTHR41287">
    <property type="match status" value="1"/>
</dbReference>
<dbReference type="Proteomes" id="UP000001660">
    <property type="component" value="Chromosome"/>
</dbReference>
<dbReference type="GO" id="GO:0004519">
    <property type="term" value="F:endonuclease activity"/>
    <property type="evidence" value="ECO:0007669"/>
    <property type="project" value="InterPro"/>
</dbReference>
<dbReference type="EMBL" id="FP929003">
    <property type="protein sequence ID" value="CBK43655.1"/>
    <property type="molecule type" value="Genomic_DNA"/>
</dbReference>
<sequence>MNDYIEGVLNGTVIAGELIRLAVKRHLLDLQNGKKRGLYFDEQKASDAIEFFSYLKHSKGEWAGQSFKLEPWQQFIVWAIFGWVKKDGLRRFKSAYLEVPRKNGKSTLGAGVGLKLAFADNEPGAEVFSAATKKDQAIIVHGEATRMVKASPDLADIIQVYKNSLSRPEKAQKYEPLGADEDTLDGLNVHAAIVDELHAHKTRGVYDLMETGTSARRQPLTFAITTAGTDQTDASICWEQHVYVEQILREVIQDDTYFGFICAMDEGDDWQNERNWYKANPNLGVSKKLDYMRDQAQKAANMPSKLNTFLQLDLNKWTQQVTRWIDLGLWDTNAGAPIVETEFKGRPCYAGLDLSSVSDLTAFILLFPDAATGVASVLCRFWCPESRLTDEHNRYRDQYQAWEREGWITATPGNAIDYEAVKAQVLQDAQTFQMQELAVDRLFQGYQMSMQLAEEGLTVAACGMGFMSMAGPTAELERRLLSKGLRHGGNPVLRWMANNVAVKQDPAGNKKPDKAQSQGKIDGIVALLLALDRDMRHETIKSIYEERGLTTLGEGNHVLITT</sequence>
<keyword evidence="4" id="KW-1185">Reference proteome</keyword>
<feature type="domain" description="Terminase large subunit-like ATPase" evidence="1">
    <location>
        <begin position="71"/>
        <end position="243"/>
    </location>
</feature>
<evidence type="ECO:0000259" key="2">
    <source>
        <dbReference type="Pfam" id="PF20441"/>
    </source>
</evidence>
<feature type="domain" description="Terminase large subunit-like endonuclease" evidence="2">
    <location>
        <begin position="252"/>
        <end position="538"/>
    </location>
</feature>
<dbReference type="STRING" id="330214.NIDE3986"/>
<dbReference type="Pfam" id="PF20441">
    <property type="entry name" value="TerL_nuclease"/>
    <property type="match status" value="1"/>
</dbReference>
<protein>
    <submittedName>
        <fullName evidence="3">Putative Phage terminase, large subunit</fullName>
    </submittedName>
</protein>
<evidence type="ECO:0000313" key="4">
    <source>
        <dbReference type="Proteomes" id="UP000001660"/>
    </source>
</evidence>
<organism evidence="3 4">
    <name type="scientific">Nitrospira defluvii</name>
    <dbReference type="NCBI Taxonomy" id="330214"/>
    <lineage>
        <taxon>Bacteria</taxon>
        <taxon>Pseudomonadati</taxon>
        <taxon>Nitrospirota</taxon>
        <taxon>Nitrospiria</taxon>
        <taxon>Nitrospirales</taxon>
        <taxon>Nitrospiraceae</taxon>
        <taxon>Nitrospira</taxon>
    </lineage>
</organism>
<evidence type="ECO:0000259" key="1">
    <source>
        <dbReference type="Pfam" id="PF03354"/>
    </source>
</evidence>
<dbReference type="eggNOG" id="COG4626">
    <property type="taxonomic scope" value="Bacteria"/>
</dbReference>